<dbReference type="EMBL" id="HE601899">
    <property type="protein sequence ID" value="CCD83225.1"/>
    <property type="molecule type" value="Genomic_DNA"/>
</dbReference>
<evidence type="ECO:0000256" key="4">
    <source>
        <dbReference type="ARBA" id="ARBA00022801"/>
    </source>
</evidence>
<proteinExistence type="inferred from homology"/>
<keyword evidence="5" id="KW-0788">Thiol protease</keyword>
<dbReference type="GO" id="GO:0044423">
    <property type="term" value="C:virion component"/>
    <property type="evidence" value="ECO:0007669"/>
    <property type="project" value="UniProtKB-KW"/>
</dbReference>
<protein>
    <submittedName>
        <fullName evidence="7">Processing peptidase-cysteine peptidase MEROPS peptidase family C57 (Clan CE)</fullName>
    </submittedName>
</protein>
<evidence type="ECO:0000313" key="7">
    <source>
        <dbReference type="EMBL" id="CCD83225.1"/>
    </source>
</evidence>
<gene>
    <name evidence="7" type="primary">I7L</name>
    <name evidence="7" type="ORF">SQPV_0420</name>
</gene>
<dbReference type="GeneID" id="18158411"/>
<keyword evidence="8" id="KW-1185">Reference proteome</keyword>
<evidence type="ECO:0000256" key="5">
    <source>
        <dbReference type="ARBA" id="ARBA00022807"/>
    </source>
</evidence>
<reference evidence="7 8" key="2">
    <citation type="submission" date="2013-10" db="EMBL/GenBank/DDBJ databases">
        <title>The genome of epidemic Squirrel Poxvirus reveals novel virulence genes.</title>
        <authorList>
            <person name="Darby A.C."/>
            <person name="McInnes C.J."/>
            <person name="Kjaer K.H."/>
            <person name="Wood A.R."/>
            <person name="Hughes M."/>
            <person name="Martensen P.M."/>
            <person name="Radford A.D."/>
            <person name="Hall N."/>
            <person name="Chantrey J."/>
        </authorList>
    </citation>
    <scope>NUCLEOTIDE SEQUENCE [LARGE SCALE GENOMIC DNA]</scope>
    <source>
        <strain evidence="7">Red squirrel UK</strain>
    </source>
</reference>
<dbReference type="Proteomes" id="UP000144311">
    <property type="component" value="Segment"/>
</dbReference>
<comment type="subcellular location">
    <subcellularLocation>
        <location evidence="1">Virion</location>
    </subcellularLocation>
</comment>
<dbReference type="Gene3D" id="3.40.395.10">
    <property type="entry name" value="Adenoviral Proteinase, Chain A"/>
    <property type="match status" value="1"/>
</dbReference>
<evidence type="ECO:0000313" key="8">
    <source>
        <dbReference type="Proteomes" id="UP000144311"/>
    </source>
</evidence>
<dbReference type="GO" id="GO:0006508">
    <property type="term" value="P:proteolysis"/>
    <property type="evidence" value="ECO:0007669"/>
    <property type="project" value="UniProtKB-KW"/>
</dbReference>
<keyword evidence="6" id="KW-0946">Virion</keyword>
<name>U3UBI4_9POXV</name>
<dbReference type="RefSeq" id="YP_008658467.1">
    <property type="nucleotide sequence ID" value="NC_022563.1"/>
</dbReference>
<evidence type="ECO:0000256" key="6">
    <source>
        <dbReference type="ARBA" id="ARBA00022844"/>
    </source>
</evidence>
<comment type="similarity">
    <text evidence="2">Belongs to the peptidase C57 family.</text>
</comment>
<dbReference type="OrthoDB" id="5289at10239"/>
<dbReference type="KEGG" id="vg:18158411"/>
<accession>U3UBI4</accession>
<dbReference type="GO" id="GO:0008234">
    <property type="term" value="F:cysteine-type peptidase activity"/>
    <property type="evidence" value="ECO:0007669"/>
    <property type="project" value="UniProtKB-KW"/>
</dbReference>
<keyword evidence="3" id="KW-0645">Protease</keyword>
<dbReference type="SUPFAM" id="SSF54001">
    <property type="entry name" value="Cysteine proteinases"/>
    <property type="match status" value="1"/>
</dbReference>
<reference evidence="7 8" key="1">
    <citation type="submission" date="2011-10" db="EMBL/GenBank/DDBJ databases">
        <authorList>
            <person name="Darby A."/>
        </authorList>
    </citation>
    <scope>NUCLEOTIDE SEQUENCE [LARGE SCALE GENOMIC DNA]</scope>
    <source>
        <strain evidence="7">Red squirrel UK</strain>
    </source>
</reference>
<dbReference type="InterPro" id="IPR038765">
    <property type="entry name" value="Papain-like_cys_pep_sf"/>
</dbReference>
<keyword evidence="4" id="KW-0378">Hydrolase</keyword>
<organism evidence="7 8">
    <name type="scientific">Squirrelpox virus</name>
    <dbReference type="NCBI Taxonomy" id="240426"/>
    <lineage>
        <taxon>Viruses</taxon>
        <taxon>Varidnaviria</taxon>
        <taxon>Bamfordvirae</taxon>
        <taxon>Nucleocytoviricota</taxon>
        <taxon>Pokkesviricetes</taxon>
        <taxon>Chitovirales</taxon>
        <taxon>Poxviridae</taxon>
        <taxon>Chordopoxvirinae</taxon>
        <taxon>Sciuripoxvirus</taxon>
        <taxon>Sciuripoxvirus squirrelpox</taxon>
    </lineage>
</organism>
<dbReference type="Pfam" id="PF03290">
    <property type="entry name" value="Peptidase_C57"/>
    <property type="match status" value="1"/>
</dbReference>
<evidence type="ECO:0000256" key="2">
    <source>
        <dbReference type="ARBA" id="ARBA00010786"/>
    </source>
</evidence>
<dbReference type="InterPro" id="IPR004970">
    <property type="entry name" value="Peptidase_C57"/>
</dbReference>
<sequence>MDRYTDLVISKIPELGFTNLLCHIYSIAGLCTTIDVSRFVTNCNGYVIERLDKSPTAGRVSCVPIGELLALVRAGHLPPPRTLPAPSDADPEAALAAELARKRELVNALRARFSPEDAMRLTGTVPLAYFFKPRLREKVSRAIDFSQMDLKVDDLARAGVRTGINEKIVRIPIQPERGAWMSNRSIQQLVTPFAHGSEVDYLGQFNLNFLNSAAVHEKASRFSSNMLYLILKEKVAGAKARFVMLGFCYLSHWKCAIFDKKNKLLAFYDSGGNSPHEFFHYPNFYFYSFYDGFNTNSRSASLDTANADIDVLFRFFVDEFGAKSGCINREVNQLLESECGMFTSLFMVLCTLTPPDDFKSLRRVYTFFRFLADKKMTLFKSILFDVGEPTLEVREAVSDGLREYMRMERWTRKSALVLSERISERINKLLGSKD</sequence>
<evidence type="ECO:0000256" key="3">
    <source>
        <dbReference type="ARBA" id="ARBA00022670"/>
    </source>
</evidence>
<evidence type="ECO:0000256" key="1">
    <source>
        <dbReference type="ARBA" id="ARBA00004328"/>
    </source>
</evidence>